<sequence length="152" mass="17581">MFNGRWNRVQTDTVDQLENVLGISKNPKLVKESMRESLEEYLKAKLTTIIHQDGVDFGITRRYIFENDEDEVEEQITDFKFGENKLTINERSISGSFTPCINGLQINGNEGPLKVTYKIQEGKLIEILTGNGFNFKQISEEEPKDFTLFMHR</sequence>
<dbReference type="EMBL" id="OU015567">
    <property type="protein sequence ID" value="CAG5109492.1"/>
    <property type="molecule type" value="Genomic_DNA"/>
</dbReference>
<keyword evidence="2" id="KW-1185">Reference proteome</keyword>
<accession>A0ABN7SWI2</accession>
<reference evidence="1 2" key="1">
    <citation type="submission" date="2021-04" db="EMBL/GenBank/DDBJ databases">
        <authorList>
            <person name="Bliznina A."/>
        </authorList>
    </citation>
    <scope>NUCLEOTIDE SEQUENCE [LARGE SCALE GENOMIC DNA]</scope>
</reference>
<proteinExistence type="predicted"/>
<gene>
    <name evidence="1" type="ORF">OKIOD_LOCUS12789</name>
</gene>
<evidence type="ECO:0000313" key="1">
    <source>
        <dbReference type="EMBL" id="CAG5109492.1"/>
    </source>
</evidence>
<organism evidence="1 2">
    <name type="scientific">Oikopleura dioica</name>
    <name type="common">Tunicate</name>
    <dbReference type="NCBI Taxonomy" id="34765"/>
    <lineage>
        <taxon>Eukaryota</taxon>
        <taxon>Metazoa</taxon>
        <taxon>Chordata</taxon>
        <taxon>Tunicata</taxon>
        <taxon>Appendicularia</taxon>
        <taxon>Copelata</taxon>
        <taxon>Oikopleuridae</taxon>
        <taxon>Oikopleura</taxon>
    </lineage>
</organism>
<dbReference type="Proteomes" id="UP001158576">
    <property type="component" value="Chromosome 2"/>
</dbReference>
<protein>
    <submittedName>
        <fullName evidence="1">Oidioi.mRNA.OKI2018_I69.chr2.g4024.t1.cds</fullName>
    </submittedName>
</protein>
<name>A0ABN7SWI2_OIKDI</name>
<evidence type="ECO:0000313" key="2">
    <source>
        <dbReference type="Proteomes" id="UP001158576"/>
    </source>
</evidence>